<organism evidence="3">
    <name type="scientific">uncultured bacterium ws020C1</name>
    <dbReference type="NCBI Taxonomy" id="1131823"/>
    <lineage>
        <taxon>Bacteria</taxon>
        <taxon>environmental samples</taxon>
    </lineage>
</organism>
<dbReference type="PANTHER" id="PTHR33678">
    <property type="entry name" value="BLL1576 PROTEIN"/>
    <property type="match status" value="1"/>
</dbReference>
<dbReference type="InterPro" id="IPR004291">
    <property type="entry name" value="Transposase_IS66_central"/>
</dbReference>
<feature type="domain" description="Transposase IS66 central" evidence="2">
    <location>
        <begin position="212"/>
        <end position="479"/>
    </location>
</feature>
<reference evidence="3" key="1">
    <citation type="journal article" date="2012" name="ISME J.">
        <title>Roseobacter clade bacteria are abundant in coastal sediments and encode a novel combination of sulfur oxidation genes.</title>
        <authorList>
            <person name="Lenk S."/>
            <person name="Moraru C."/>
            <person name="Hahnke S."/>
            <person name="Arnds J."/>
            <person name="Richter M."/>
            <person name="Kube M."/>
            <person name="Reinhardt R."/>
            <person name="Brinkhoff T."/>
            <person name="Harder J."/>
            <person name="Amann R."/>
            <person name="Mussmann M."/>
        </authorList>
    </citation>
    <scope>NUCLEOTIDE SEQUENCE</scope>
</reference>
<feature type="compositionally biased region" description="Low complexity" evidence="1">
    <location>
        <begin position="100"/>
        <end position="114"/>
    </location>
</feature>
<evidence type="ECO:0000259" key="2">
    <source>
        <dbReference type="Pfam" id="PF03050"/>
    </source>
</evidence>
<feature type="compositionally biased region" description="Basic and acidic residues" evidence="1">
    <location>
        <begin position="70"/>
        <end position="82"/>
    </location>
</feature>
<dbReference type="Pfam" id="PF03050">
    <property type="entry name" value="DDE_Tnp_IS66"/>
    <property type="match status" value="1"/>
</dbReference>
<dbReference type="InterPro" id="IPR052344">
    <property type="entry name" value="Transposase-related"/>
</dbReference>
<dbReference type="EMBL" id="JQ256781">
    <property type="protein sequence ID" value="AFI78439.1"/>
    <property type="molecule type" value="Genomic_DNA"/>
</dbReference>
<feature type="region of interest" description="Disordered" evidence="1">
    <location>
        <begin position="70"/>
        <end position="133"/>
    </location>
</feature>
<evidence type="ECO:0000313" key="3">
    <source>
        <dbReference type="EMBL" id="AFI78439.1"/>
    </source>
</evidence>
<name>I1X4L4_9BACT</name>
<gene>
    <name evidence="3" type="ORF">ws020C1_0034</name>
</gene>
<dbReference type="PANTHER" id="PTHR33678:SF2">
    <property type="match status" value="1"/>
</dbReference>
<sequence>MSIEEPLAIEIDAREVESLMDKAAQGVLDPAAQARLVPLLKTLLWLEHTLLSTRISLAKLKRLLFGSKTEKRSCKNDDHDKTSAGNDTDQGDQAGPTPPLSSDTPPSSSTPSTDTTDDTDPPPPKGHGRRAAADYPGAETVFCAHPTQRAGDRCEGCQQGRLYRLPPLVRLRFEGQPLVEVTGYERERLRCSACGAVTVAPMPAEAGHETYAVGLKVNLAVAHYHLGLPFKRIESYQAMLGMPLPDATQWMLVEQVADSAYPIYERLKHIGANQALVYQDDTGARVLSLIKENRAEPPPSRTGMYTTVLRFEGPQAICLYFTGRQHAGENLDALLARRDPRLAPIQWMSDGLVANTPKQHQAQTIDINCLVHGRRQFVEIEDYFPRECAHVIDAIAEIYQHDKHCREEPLNPAQRLAYHQTHSKPVMDNLKVWLQQQLDDRLVEPNSRLGGAFDYLLKRWAALTRFLVETGAPLDNNIAYAARGISYIMPHP</sequence>
<proteinExistence type="predicted"/>
<evidence type="ECO:0000256" key="1">
    <source>
        <dbReference type="SAM" id="MobiDB-lite"/>
    </source>
</evidence>
<dbReference type="AlphaFoldDB" id="I1X4L4"/>
<accession>I1X4L4</accession>
<protein>
    <submittedName>
        <fullName evidence="3">Transposase IS66</fullName>
    </submittedName>
</protein>